<feature type="compositionally biased region" description="Low complexity" evidence="7">
    <location>
        <begin position="70"/>
        <end position="85"/>
    </location>
</feature>
<feature type="region of interest" description="Disordered" evidence="7">
    <location>
        <begin position="38"/>
        <end position="116"/>
    </location>
</feature>
<dbReference type="CDD" id="cd18808">
    <property type="entry name" value="SF1_C_Upf1"/>
    <property type="match status" value="1"/>
</dbReference>
<dbReference type="Pfam" id="PF13087">
    <property type="entry name" value="AAA_12"/>
    <property type="match status" value="1"/>
</dbReference>
<comment type="caution">
    <text evidence="10">The sequence shown here is derived from an EMBL/GenBank/DDBJ whole genome shotgun (WGS) entry which is preliminary data.</text>
</comment>
<dbReference type="PANTHER" id="PTHR43788">
    <property type="entry name" value="DNA2/NAM7 HELICASE FAMILY MEMBER"/>
    <property type="match status" value="1"/>
</dbReference>
<keyword evidence="4" id="KW-0347">Helicase</keyword>
<feature type="coiled-coil region" evidence="6">
    <location>
        <begin position="721"/>
        <end position="748"/>
    </location>
</feature>
<evidence type="ECO:0000259" key="8">
    <source>
        <dbReference type="Pfam" id="PF13086"/>
    </source>
</evidence>
<evidence type="ECO:0000256" key="1">
    <source>
        <dbReference type="ARBA" id="ARBA00007913"/>
    </source>
</evidence>
<evidence type="ECO:0000256" key="3">
    <source>
        <dbReference type="ARBA" id="ARBA00022801"/>
    </source>
</evidence>
<reference evidence="10 11" key="1">
    <citation type="journal article" date="2012" name="J. Bacteriol.">
        <title>Genome Sequence of Nitratireductor indicus Type Strain C115.</title>
        <authorList>
            <person name="Lai Q."/>
            <person name="Li G."/>
            <person name="Yu Z."/>
            <person name="Shao Z."/>
        </authorList>
    </citation>
    <scope>NUCLEOTIDE SEQUENCE [LARGE SCALE GENOMIC DNA]</scope>
    <source>
        <strain evidence="10 11">C115</strain>
    </source>
</reference>
<name>K2NYB5_9HYPH</name>
<evidence type="ECO:0000313" key="11">
    <source>
        <dbReference type="Proteomes" id="UP000007374"/>
    </source>
</evidence>
<accession>K2NYB5</accession>
<evidence type="ECO:0000256" key="6">
    <source>
        <dbReference type="SAM" id="Coils"/>
    </source>
</evidence>
<sequence>MSKRPFIQQGIEELEALFDEKRDDARFLQMLIHELGQRKTQRARDLKTRAVSAAGTARKSEPGRTPELVATAPTTAPNTSATPPAQSTFGRRPANVQQHPQPEADMPPLKMQPAPPPPKIENKPDAILSAWTAMEVLSPPGFRRSEDLAGGDRYRIAKIDGASLPWENGGEKSRPNQRLYYQIILGSVDMEAAIGALLKVYTDSRKERPQARGEAVLATIMVDREGRPVEQDAVSISSFGWGIPVALAGNLHALGQWSQVEKTLIENLTKRLVVEDKEGRPRPLSQADISGAYAWLLDAIKLDRRLCRSPALAVKSYQYFKLPDPPESILLNSFFLDDLAQAGNRAENGSLPSNLKRYLGLEKPASRRNLMDDRAALAQALQPKNFPLGAWPANGRHPLVLLQQCAVNLAHRDLTSDGILAVNGPPGTGKTTLLRDIIASTVTVRAKALCSYDDPEDAFTHSGETLKRGNAFIHLYRPDRKIRGYEIIVASSNNKAVENVSVELPGSGAVADDAKGLRYFKTVSDAVLERDTWGAITAVLGNAQNRSTFRQKFWWDDETGMQKYLQQASGNPQLITEKTDNGTRQRPPLIIQREKPPEDHSEALGRWRAARRAFNQATAKAEKALAALQAAHELYVTIRQRAADIANLDHQIATATKQQRAAVDALQSATAIRDEKSRIHQSITGQRDLSQREKPGFLAWLFRRGEYRRWRVRHQGIVKSLAQAASVLKDAENTLVAKQADHNKATQALSRLQMIKNELLTIQEQETARLNAIAKEHGGIFITGEFFERPHRDRQITPPWLDKAAARLRHDVFEAAMALHQAFVAGAAKPIRHNLNVLMDGFGTRSLGSSERDALIPDLWATLFLVVPVISTTFASVSRMFGRIEPEAFGWLLIDEAGQALPQAAVGALMRTRKAVVVGDPIQIEPVVTLPDQLTEAMCKQFGIDPLIYNAPAVSAQTLADSATGYFGTFESKYGTREVGVPLLVHRRCADPMFSISNAIAYENLMVQAKTPKPSAVIDALGPSRWIDVRGSGRDKWSVEEGNEVVGLLRQMRAAGCGANIYIVTPFVVVQDRMRDLALSSGLLDGWVENPRAWKRERIGTVHTVQGREAEAVVFILGAPNPEQRGARGWAGGRPNLLNVATTRAQEAFYVVGNRELWRNAGVFQSLHDMLD</sequence>
<dbReference type="PATRIC" id="fig|1231190.3.peg.170"/>
<protein>
    <submittedName>
        <fullName evidence="10">Uncharacterized protein</fullName>
    </submittedName>
</protein>
<dbReference type="PANTHER" id="PTHR43788:SF8">
    <property type="entry name" value="DNA-BINDING PROTEIN SMUBP-2"/>
    <property type="match status" value="1"/>
</dbReference>
<evidence type="ECO:0000256" key="4">
    <source>
        <dbReference type="ARBA" id="ARBA00022806"/>
    </source>
</evidence>
<dbReference type="Pfam" id="PF13086">
    <property type="entry name" value="AAA_11"/>
    <property type="match status" value="1"/>
</dbReference>
<keyword evidence="11" id="KW-1185">Reference proteome</keyword>
<dbReference type="SUPFAM" id="SSF52540">
    <property type="entry name" value="P-loop containing nucleoside triphosphate hydrolases"/>
    <property type="match status" value="1"/>
</dbReference>
<dbReference type="eggNOG" id="COG1112">
    <property type="taxonomic scope" value="Bacteria"/>
</dbReference>
<evidence type="ECO:0000256" key="5">
    <source>
        <dbReference type="ARBA" id="ARBA00022840"/>
    </source>
</evidence>
<dbReference type="AlphaFoldDB" id="K2NYB5"/>
<keyword evidence="2" id="KW-0547">Nucleotide-binding</keyword>
<dbReference type="InterPro" id="IPR041679">
    <property type="entry name" value="DNA2/NAM7-like_C"/>
</dbReference>
<dbReference type="STRING" id="721133.SAMN05216176_102160"/>
<dbReference type="InterPro" id="IPR050534">
    <property type="entry name" value="Coronavir_polyprotein_1ab"/>
</dbReference>
<feature type="domain" description="DNA2/NAM7 helicase-like C-terminal" evidence="9">
    <location>
        <begin position="1018"/>
        <end position="1155"/>
    </location>
</feature>
<keyword evidence="6" id="KW-0175">Coiled coil</keyword>
<dbReference type="Proteomes" id="UP000007374">
    <property type="component" value="Unassembled WGS sequence"/>
</dbReference>
<organism evidence="10 11">
    <name type="scientific">Nitratireductor indicus C115</name>
    <dbReference type="NCBI Taxonomy" id="1231190"/>
    <lineage>
        <taxon>Bacteria</taxon>
        <taxon>Pseudomonadati</taxon>
        <taxon>Pseudomonadota</taxon>
        <taxon>Alphaproteobacteria</taxon>
        <taxon>Hyphomicrobiales</taxon>
        <taxon>Phyllobacteriaceae</taxon>
        <taxon>Nitratireductor</taxon>
    </lineage>
</organism>
<gene>
    <name evidence="10" type="ORF">NA8A_00795</name>
</gene>
<dbReference type="GO" id="GO:0016787">
    <property type="term" value="F:hydrolase activity"/>
    <property type="evidence" value="ECO:0007669"/>
    <property type="project" value="UniProtKB-KW"/>
</dbReference>
<dbReference type="eggNOG" id="COG0419">
    <property type="taxonomic scope" value="Bacteria"/>
</dbReference>
<dbReference type="EMBL" id="AMSI01000001">
    <property type="protein sequence ID" value="EKF44235.1"/>
    <property type="molecule type" value="Genomic_DNA"/>
</dbReference>
<keyword evidence="3" id="KW-0378">Hydrolase</keyword>
<feature type="domain" description="DNA2/NAM7 helicase helicase" evidence="8">
    <location>
        <begin position="869"/>
        <end position="928"/>
    </location>
</feature>
<dbReference type="InterPro" id="IPR047187">
    <property type="entry name" value="SF1_C_Upf1"/>
</dbReference>
<evidence type="ECO:0000256" key="2">
    <source>
        <dbReference type="ARBA" id="ARBA00022741"/>
    </source>
</evidence>
<dbReference type="InterPro" id="IPR041677">
    <property type="entry name" value="DNA2/NAM7_AAA_11"/>
</dbReference>
<proteinExistence type="inferred from homology"/>
<dbReference type="OrthoDB" id="9757917at2"/>
<keyword evidence="5" id="KW-0067">ATP-binding</keyword>
<dbReference type="Gene3D" id="3.40.50.300">
    <property type="entry name" value="P-loop containing nucleotide triphosphate hydrolases"/>
    <property type="match status" value="2"/>
</dbReference>
<evidence type="ECO:0000313" key="10">
    <source>
        <dbReference type="EMBL" id="EKF44235.1"/>
    </source>
</evidence>
<comment type="similarity">
    <text evidence="1">Belongs to the DNA2/NAM7 helicase family.</text>
</comment>
<dbReference type="GO" id="GO:0043139">
    <property type="term" value="F:5'-3' DNA helicase activity"/>
    <property type="evidence" value="ECO:0007669"/>
    <property type="project" value="TreeGrafter"/>
</dbReference>
<evidence type="ECO:0000259" key="9">
    <source>
        <dbReference type="Pfam" id="PF13087"/>
    </source>
</evidence>
<evidence type="ECO:0000256" key="7">
    <source>
        <dbReference type="SAM" id="MobiDB-lite"/>
    </source>
</evidence>
<dbReference type="InterPro" id="IPR027417">
    <property type="entry name" value="P-loop_NTPase"/>
</dbReference>
<dbReference type="GO" id="GO:0005524">
    <property type="term" value="F:ATP binding"/>
    <property type="evidence" value="ECO:0007669"/>
    <property type="project" value="UniProtKB-KW"/>
</dbReference>